<keyword evidence="3" id="KW-1185">Reference proteome</keyword>
<evidence type="ECO:0000313" key="2">
    <source>
        <dbReference type="EMBL" id="THV07387.1"/>
    </source>
</evidence>
<feature type="compositionally biased region" description="Polar residues" evidence="1">
    <location>
        <begin position="247"/>
        <end position="273"/>
    </location>
</feature>
<feature type="region of interest" description="Disordered" evidence="1">
    <location>
        <begin position="235"/>
        <end position="281"/>
    </location>
</feature>
<dbReference type="OrthoDB" id="6359816at2759"/>
<dbReference type="Proteomes" id="UP000297245">
    <property type="component" value="Unassembled WGS sequence"/>
</dbReference>
<dbReference type="EMBL" id="ML179038">
    <property type="protein sequence ID" value="THV07387.1"/>
    <property type="molecule type" value="Genomic_DNA"/>
</dbReference>
<dbReference type="Gene3D" id="3.30.710.10">
    <property type="entry name" value="Potassium Channel Kv1.1, Chain A"/>
    <property type="match status" value="1"/>
</dbReference>
<accession>A0A4S8MVS2</accession>
<gene>
    <name evidence="2" type="ORF">K435DRAFT_959965</name>
</gene>
<organism evidence="2 3">
    <name type="scientific">Dendrothele bispora (strain CBS 962.96)</name>
    <dbReference type="NCBI Taxonomy" id="1314807"/>
    <lineage>
        <taxon>Eukaryota</taxon>
        <taxon>Fungi</taxon>
        <taxon>Dikarya</taxon>
        <taxon>Basidiomycota</taxon>
        <taxon>Agaricomycotina</taxon>
        <taxon>Agaricomycetes</taxon>
        <taxon>Agaricomycetidae</taxon>
        <taxon>Agaricales</taxon>
        <taxon>Agaricales incertae sedis</taxon>
        <taxon>Dendrothele</taxon>
    </lineage>
</organism>
<protein>
    <submittedName>
        <fullName evidence="2">Uncharacterized protein</fullName>
    </submittedName>
</protein>
<reference evidence="2 3" key="1">
    <citation type="journal article" date="2019" name="Nat. Ecol. Evol.">
        <title>Megaphylogeny resolves global patterns of mushroom evolution.</title>
        <authorList>
            <person name="Varga T."/>
            <person name="Krizsan K."/>
            <person name="Foldi C."/>
            <person name="Dima B."/>
            <person name="Sanchez-Garcia M."/>
            <person name="Sanchez-Ramirez S."/>
            <person name="Szollosi G.J."/>
            <person name="Szarkandi J.G."/>
            <person name="Papp V."/>
            <person name="Albert L."/>
            <person name="Andreopoulos W."/>
            <person name="Angelini C."/>
            <person name="Antonin V."/>
            <person name="Barry K.W."/>
            <person name="Bougher N.L."/>
            <person name="Buchanan P."/>
            <person name="Buyck B."/>
            <person name="Bense V."/>
            <person name="Catcheside P."/>
            <person name="Chovatia M."/>
            <person name="Cooper J."/>
            <person name="Damon W."/>
            <person name="Desjardin D."/>
            <person name="Finy P."/>
            <person name="Geml J."/>
            <person name="Haridas S."/>
            <person name="Hughes K."/>
            <person name="Justo A."/>
            <person name="Karasinski D."/>
            <person name="Kautmanova I."/>
            <person name="Kiss B."/>
            <person name="Kocsube S."/>
            <person name="Kotiranta H."/>
            <person name="LaButti K.M."/>
            <person name="Lechner B.E."/>
            <person name="Liimatainen K."/>
            <person name="Lipzen A."/>
            <person name="Lukacs Z."/>
            <person name="Mihaltcheva S."/>
            <person name="Morgado L.N."/>
            <person name="Niskanen T."/>
            <person name="Noordeloos M.E."/>
            <person name="Ohm R.A."/>
            <person name="Ortiz-Santana B."/>
            <person name="Ovrebo C."/>
            <person name="Racz N."/>
            <person name="Riley R."/>
            <person name="Savchenko A."/>
            <person name="Shiryaev A."/>
            <person name="Soop K."/>
            <person name="Spirin V."/>
            <person name="Szebenyi C."/>
            <person name="Tomsovsky M."/>
            <person name="Tulloss R.E."/>
            <person name="Uehling J."/>
            <person name="Grigoriev I.V."/>
            <person name="Vagvolgyi C."/>
            <person name="Papp T."/>
            <person name="Martin F.M."/>
            <person name="Miettinen O."/>
            <person name="Hibbett D.S."/>
            <person name="Nagy L.G."/>
        </authorList>
    </citation>
    <scope>NUCLEOTIDE SEQUENCE [LARGE SCALE GENOMIC DNA]</scope>
    <source>
        <strain evidence="2 3">CBS 962.96</strain>
    </source>
</reference>
<name>A0A4S8MVS2_DENBC</name>
<dbReference type="AlphaFoldDB" id="A0A4S8MVS2"/>
<proteinExistence type="predicted"/>
<evidence type="ECO:0000256" key="1">
    <source>
        <dbReference type="SAM" id="MobiDB-lite"/>
    </source>
</evidence>
<sequence length="483" mass="54103">MPIAKVGEDVWLCNPACVMSTLSFKKTETIDSVDSPSCGMGWRFRVTTSTKESGQVPGQTVVRLFLDPQSFIRCLSPRQLKISVIADPGTTIASNYIVSSLHKDSSDLELGTYSQHQNEIIFRITVSFPEELKLEFPVRSFSSTQGTPKNVVDVMYESVNGKEVIDCVFYLYNCSRKGRMSEPRAVYANLALLRGHCSYLDTLLGGDFKEASGTDVSQVPPVSWDYDYDSDSDFDPGEDFDDDIETHTTNPTVDSKSTSDIKVSTPSPENSTIPKVDPPRASAPAARQYITRSMVLKSCAFRTWKALVLYLTTQRITFRKLSSQQSGGRSRNRDSCSPKSMYRLAHMIGMNELKQKAYEAIRSSVSETNVIEELTSSFTARYDEVRKFEIERFLDCDKKKFEVFCQKLSRGDFTAHQLVVVAEVLRMVQERLEKARQPTLDVVPQPTSSLGFAGTTGYEDTKPPEFSVKKAARGKKNAMWGAF</sequence>
<dbReference type="InterPro" id="IPR011333">
    <property type="entry name" value="SKP1/BTB/POZ_sf"/>
</dbReference>
<evidence type="ECO:0000313" key="3">
    <source>
        <dbReference type="Proteomes" id="UP000297245"/>
    </source>
</evidence>
<feature type="compositionally biased region" description="Acidic residues" evidence="1">
    <location>
        <begin position="235"/>
        <end position="244"/>
    </location>
</feature>